<organism evidence="3 5">
    <name type="scientific">Streptomyces griseoviridis</name>
    <dbReference type="NCBI Taxonomy" id="45398"/>
    <lineage>
        <taxon>Bacteria</taxon>
        <taxon>Bacillati</taxon>
        <taxon>Actinomycetota</taxon>
        <taxon>Actinomycetes</taxon>
        <taxon>Kitasatosporales</taxon>
        <taxon>Streptomycetaceae</taxon>
        <taxon>Streptomyces</taxon>
    </lineage>
</organism>
<evidence type="ECO:0000313" key="6">
    <source>
        <dbReference type="Proteomes" id="UP000501753"/>
    </source>
</evidence>
<evidence type="ECO:0000313" key="4">
    <source>
        <dbReference type="EMBL" id="QCN89238.1"/>
    </source>
</evidence>
<gene>
    <name evidence="4" type="ORF">DDJ31_33275</name>
    <name evidence="3" type="ORF">ELQ87_06080</name>
</gene>
<reference evidence="4 6" key="1">
    <citation type="submission" date="2018-04" db="EMBL/GenBank/DDBJ databases">
        <title>Complete genome sequences of Streptomyces griseoviridis K61 and characterization of antagonistic properties of biological control agents.</title>
        <authorList>
            <person name="Mariita R.M."/>
            <person name="Sello J.K."/>
        </authorList>
    </citation>
    <scope>NUCLEOTIDE SEQUENCE [LARGE SCALE GENOMIC DNA]</scope>
    <source>
        <strain evidence="4 6">K61</strain>
    </source>
</reference>
<keyword evidence="2" id="KW-0472">Membrane</keyword>
<evidence type="ECO:0000256" key="2">
    <source>
        <dbReference type="SAM" id="Phobius"/>
    </source>
</evidence>
<feature type="transmembrane region" description="Helical" evidence="2">
    <location>
        <begin position="35"/>
        <end position="52"/>
    </location>
</feature>
<protein>
    <recommendedName>
        <fullName evidence="7">DUF3592 domain-containing protein</fullName>
    </recommendedName>
</protein>
<dbReference type="EMBL" id="CP034687">
    <property type="protein sequence ID" value="AZS83908.1"/>
    <property type="molecule type" value="Genomic_DNA"/>
</dbReference>
<name>A0A3S9Z7Z1_STRGD</name>
<reference evidence="3 5" key="2">
    <citation type="submission" date="2018-12" db="EMBL/GenBank/DDBJ databases">
        <title>Streptomyces griseoviridis F1-27 complete genome.</title>
        <authorList>
            <person name="Mariita R.M."/>
            <person name="Sello J.K."/>
        </authorList>
    </citation>
    <scope>NUCLEOTIDE SEQUENCE [LARGE SCALE GENOMIC DNA]</scope>
    <source>
        <strain evidence="3 5">F1-27</strain>
    </source>
</reference>
<accession>A0A3S9Z7Z1</accession>
<proteinExistence type="predicted"/>
<evidence type="ECO:0000256" key="1">
    <source>
        <dbReference type="SAM" id="MobiDB-lite"/>
    </source>
</evidence>
<dbReference type="RefSeq" id="WP_127176816.1">
    <property type="nucleotide sequence ID" value="NZ_CP029078.1"/>
</dbReference>
<feature type="region of interest" description="Disordered" evidence="1">
    <location>
        <begin position="1"/>
        <end position="31"/>
    </location>
</feature>
<dbReference type="AlphaFoldDB" id="A0A3S9Z7Z1"/>
<keyword evidence="2" id="KW-0812">Transmembrane</keyword>
<evidence type="ECO:0000313" key="3">
    <source>
        <dbReference type="EMBL" id="AZS83908.1"/>
    </source>
</evidence>
<feature type="transmembrane region" description="Helical" evidence="2">
    <location>
        <begin position="58"/>
        <end position="79"/>
    </location>
</feature>
<sequence>MSEWGTTGTVRTGGASDRRRGPDTRTTGTRRTAGSLAWAAGLTAAMVLSAATAQWQTWIGVVLAMASVAVTACLVGGVWHRAGAATLASCAGFGLVLFAGPALYEIYMKSAGEPVPAVVTSVSERRGVRDTLRYCALRELGGERRTYEVSQTENCFGQAKAGDRVEIRVDPLGVLEPRLPDSGGTTDITAGIGAGLALLTAATVLRAGLRRRAGHGG</sequence>
<evidence type="ECO:0008006" key="7">
    <source>
        <dbReference type="Google" id="ProtNLM"/>
    </source>
</evidence>
<dbReference type="EMBL" id="CP029078">
    <property type="protein sequence ID" value="QCN89238.1"/>
    <property type="molecule type" value="Genomic_DNA"/>
</dbReference>
<feature type="transmembrane region" description="Helical" evidence="2">
    <location>
        <begin position="86"/>
        <end position="104"/>
    </location>
</feature>
<dbReference type="KEGG" id="sgd:ELQ87_06080"/>
<dbReference type="Proteomes" id="UP000501753">
    <property type="component" value="Chromosome"/>
</dbReference>
<feature type="compositionally biased region" description="Polar residues" evidence="1">
    <location>
        <begin position="1"/>
        <end position="10"/>
    </location>
</feature>
<dbReference type="OrthoDB" id="4147016at2"/>
<feature type="transmembrane region" description="Helical" evidence="2">
    <location>
        <begin position="188"/>
        <end position="209"/>
    </location>
</feature>
<dbReference type="Proteomes" id="UP000271291">
    <property type="component" value="Chromosome"/>
</dbReference>
<keyword evidence="6" id="KW-1185">Reference proteome</keyword>
<keyword evidence="2" id="KW-1133">Transmembrane helix</keyword>
<evidence type="ECO:0000313" key="5">
    <source>
        <dbReference type="Proteomes" id="UP000271291"/>
    </source>
</evidence>